<dbReference type="InterPro" id="IPR035895">
    <property type="entry name" value="HPr-like_sf"/>
</dbReference>
<dbReference type="Gene3D" id="3.30.1340.10">
    <property type="entry name" value="HPr-like"/>
    <property type="match status" value="1"/>
</dbReference>
<proteinExistence type="predicted"/>
<dbReference type="SUPFAM" id="SSF55594">
    <property type="entry name" value="HPr-like"/>
    <property type="match status" value="1"/>
</dbReference>
<keyword evidence="2" id="KW-0963">Cytoplasm</keyword>
<name>A0ABT4RFP4_9ACTN</name>
<accession>A0ABT4RFP4</accession>
<evidence type="ECO:0000259" key="4">
    <source>
        <dbReference type="PROSITE" id="PS51350"/>
    </source>
</evidence>
<protein>
    <submittedName>
        <fullName evidence="5">HPr family phosphocarrier protein</fullName>
    </submittedName>
</protein>
<dbReference type="PROSITE" id="PS00589">
    <property type="entry name" value="PTS_HPR_SER"/>
    <property type="match status" value="1"/>
</dbReference>
<dbReference type="InterPro" id="IPR050399">
    <property type="entry name" value="HPr"/>
</dbReference>
<evidence type="ECO:0000256" key="2">
    <source>
        <dbReference type="ARBA" id="ARBA00022490"/>
    </source>
</evidence>
<dbReference type="Pfam" id="PF00381">
    <property type="entry name" value="PTS-HPr"/>
    <property type="match status" value="1"/>
</dbReference>
<dbReference type="InterPro" id="IPR000032">
    <property type="entry name" value="HPr-like"/>
</dbReference>
<sequence>MLPEHVDLHARPAAQFVRAAMGFSSRVAVAAGEREVDAKSLLSVLSLGAKGGTSLRLRAEGDDAERAVAELAACVAGLTE</sequence>
<dbReference type="EMBL" id="JAPCID010000008">
    <property type="protein sequence ID" value="MDA0137308.1"/>
    <property type="molecule type" value="Genomic_DNA"/>
</dbReference>
<dbReference type="PRINTS" id="PR00107">
    <property type="entry name" value="PHOSPHOCPHPR"/>
</dbReference>
<dbReference type="RefSeq" id="WP_202957033.1">
    <property type="nucleotide sequence ID" value="NZ_JAPCID010000008.1"/>
</dbReference>
<comment type="caution">
    <text evidence="5">The sequence shown here is derived from an EMBL/GenBank/DDBJ whole genome shotgun (WGS) entry which is preliminary data.</text>
</comment>
<dbReference type="NCBIfam" id="TIGR01003">
    <property type="entry name" value="PTS_HPr_family"/>
    <property type="match status" value="1"/>
</dbReference>
<evidence type="ECO:0000256" key="1">
    <source>
        <dbReference type="ARBA" id="ARBA00004496"/>
    </source>
</evidence>
<dbReference type="PANTHER" id="PTHR33705">
    <property type="entry name" value="PHOSPHOCARRIER PROTEIN HPR"/>
    <property type="match status" value="1"/>
</dbReference>
<keyword evidence="3" id="KW-0598">Phosphotransferase system</keyword>
<feature type="domain" description="HPr" evidence="4">
    <location>
        <begin position="1"/>
        <end position="80"/>
    </location>
</feature>
<dbReference type="PANTHER" id="PTHR33705:SF2">
    <property type="entry name" value="PHOSPHOCARRIER PROTEIN NPR"/>
    <property type="match status" value="1"/>
</dbReference>
<gene>
    <name evidence="5" type="ORF">OJ962_07370</name>
</gene>
<dbReference type="InterPro" id="IPR002114">
    <property type="entry name" value="PTS_HPr_Ser_P_site"/>
</dbReference>
<keyword evidence="6" id="KW-1185">Reference proteome</keyword>
<evidence type="ECO:0000313" key="5">
    <source>
        <dbReference type="EMBL" id="MDA0137308.1"/>
    </source>
</evidence>
<dbReference type="CDD" id="cd00367">
    <property type="entry name" value="PTS-HPr_like"/>
    <property type="match status" value="1"/>
</dbReference>
<dbReference type="Proteomes" id="UP001147700">
    <property type="component" value="Unassembled WGS sequence"/>
</dbReference>
<evidence type="ECO:0000313" key="6">
    <source>
        <dbReference type="Proteomes" id="UP001147700"/>
    </source>
</evidence>
<comment type="subcellular location">
    <subcellularLocation>
        <location evidence="1">Cytoplasm</location>
    </subcellularLocation>
</comment>
<dbReference type="PROSITE" id="PS51350">
    <property type="entry name" value="PTS_HPR_DOM"/>
    <property type="match status" value="1"/>
</dbReference>
<evidence type="ECO:0000256" key="3">
    <source>
        <dbReference type="ARBA" id="ARBA00022683"/>
    </source>
</evidence>
<organism evidence="5 6">
    <name type="scientific">Solirubrobacter deserti</name>
    <dbReference type="NCBI Taxonomy" id="2282478"/>
    <lineage>
        <taxon>Bacteria</taxon>
        <taxon>Bacillati</taxon>
        <taxon>Actinomycetota</taxon>
        <taxon>Thermoleophilia</taxon>
        <taxon>Solirubrobacterales</taxon>
        <taxon>Solirubrobacteraceae</taxon>
        <taxon>Solirubrobacter</taxon>
    </lineage>
</organism>
<reference evidence="5" key="1">
    <citation type="submission" date="2022-10" db="EMBL/GenBank/DDBJ databases">
        <title>The WGS of Solirubrobacter sp. CPCC 204708.</title>
        <authorList>
            <person name="Jiang Z."/>
        </authorList>
    </citation>
    <scope>NUCLEOTIDE SEQUENCE</scope>
    <source>
        <strain evidence="5">CPCC 204708</strain>
    </source>
</reference>